<gene>
    <name evidence="1" type="ORF">E2C01_098400</name>
</gene>
<accession>A0A5B7K7J6</accession>
<name>A0A5B7K7J6_PORTR</name>
<organism evidence="1 2">
    <name type="scientific">Portunus trituberculatus</name>
    <name type="common">Swimming crab</name>
    <name type="synonym">Neptunus trituberculatus</name>
    <dbReference type="NCBI Taxonomy" id="210409"/>
    <lineage>
        <taxon>Eukaryota</taxon>
        <taxon>Metazoa</taxon>
        <taxon>Ecdysozoa</taxon>
        <taxon>Arthropoda</taxon>
        <taxon>Crustacea</taxon>
        <taxon>Multicrustacea</taxon>
        <taxon>Malacostraca</taxon>
        <taxon>Eumalacostraca</taxon>
        <taxon>Eucarida</taxon>
        <taxon>Decapoda</taxon>
        <taxon>Pleocyemata</taxon>
        <taxon>Brachyura</taxon>
        <taxon>Eubrachyura</taxon>
        <taxon>Portunoidea</taxon>
        <taxon>Portunidae</taxon>
        <taxon>Portuninae</taxon>
        <taxon>Portunus</taxon>
    </lineage>
</organism>
<dbReference type="EMBL" id="VSRR010133132">
    <property type="protein sequence ID" value="MPD02796.1"/>
    <property type="molecule type" value="Genomic_DNA"/>
</dbReference>
<proteinExistence type="predicted"/>
<comment type="caution">
    <text evidence="1">The sequence shown here is derived from an EMBL/GenBank/DDBJ whole genome shotgun (WGS) entry which is preliminary data.</text>
</comment>
<keyword evidence="2" id="KW-1185">Reference proteome</keyword>
<dbReference type="AlphaFoldDB" id="A0A5B7K7J6"/>
<evidence type="ECO:0000313" key="1">
    <source>
        <dbReference type="EMBL" id="MPD02796.1"/>
    </source>
</evidence>
<evidence type="ECO:0000313" key="2">
    <source>
        <dbReference type="Proteomes" id="UP000324222"/>
    </source>
</evidence>
<reference evidence="1 2" key="1">
    <citation type="submission" date="2019-05" db="EMBL/GenBank/DDBJ databases">
        <title>Another draft genome of Portunus trituberculatus and its Hox gene families provides insights of decapod evolution.</title>
        <authorList>
            <person name="Jeong J.-H."/>
            <person name="Song I."/>
            <person name="Kim S."/>
            <person name="Choi T."/>
            <person name="Kim D."/>
            <person name="Ryu S."/>
            <person name="Kim W."/>
        </authorList>
    </citation>
    <scope>NUCLEOTIDE SEQUENCE [LARGE SCALE GENOMIC DNA]</scope>
    <source>
        <tissue evidence="1">Muscle</tissue>
    </source>
</reference>
<dbReference type="Proteomes" id="UP000324222">
    <property type="component" value="Unassembled WGS sequence"/>
</dbReference>
<sequence>MVRPRWLVYEDGSLGVNPLRVFMSVVSLSSLAVQRQIMFKDSNHKPSSIRSYHVSEICTASM</sequence>
<protein>
    <submittedName>
        <fullName evidence="1">Uncharacterized protein</fullName>
    </submittedName>
</protein>